<evidence type="ECO:0000256" key="6">
    <source>
        <dbReference type="SAM" id="Phobius"/>
    </source>
</evidence>
<evidence type="ECO:0000256" key="2">
    <source>
        <dbReference type="ARBA" id="ARBA00005787"/>
    </source>
</evidence>
<keyword evidence="3 6" id="KW-0812">Transmembrane</keyword>
<feature type="transmembrane region" description="Helical" evidence="6">
    <location>
        <begin position="104"/>
        <end position="130"/>
    </location>
</feature>
<evidence type="ECO:0000256" key="5">
    <source>
        <dbReference type="ARBA" id="ARBA00023136"/>
    </source>
</evidence>
<dbReference type="InParanoid" id="A0A7M7KCF1"/>
<keyword evidence="5 6" id="KW-0472">Membrane</keyword>
<accession>A0A7M7KCF1</accession>
<feature type="transmembrane region" description="Helical" evidence="6">
    <location>
        <begin position="7"/>
        <end position="28"/>
    </location>
</feature>
<dbReference type="OrthoDB" id="10012538at2759"/>
<feature type="transmembrane region" description="Helical" evidence="6">
    <location>
        <begin position="186"/>
        <end position="218"/>
    </location>
</feature>
<reference evidence="7" key="1">
    <citation type="submission" date="2021-01" db="UniProtKB">
        <authorList>
            <consortium name="EnsemblMetazoa"/>
        </authorList>
    </citation>
    <scope>IDENTIFICATION</scope>
</reference>
<evidence type="ECO:0000256" key="4">
    <source>
        <dbReference type="ARBA" id="ARBA00022989"/>
    </source>
</evidence>
<keyword evidence="8" id="KW-1185">Reference proteome</keyword>
<dbReference type="AlphaFoldDB" id="A0A7M7KCF1"/>
<sequence>MDARARFLTFLTFLISCLAICLLSASLLTHNWLVAKVRMVRDTTIDSVFLEQEGVHPVDNDKFHGTVQFGLFYGKKVLNYGYGPRATGFSMKEVFRADPELMHYPLYICTVVGIAFALFFTIIGSVLSVVNSVMTPVEKINGAVGLYTWNGLSALCCLASLTSWTLEFQWKLSHNVMSPDERRQQWNSAGLATIGWSFLLVVLGLLLNLCNVVVIILADKKPWLKPRTVPVHPKVNQGAVIMLY</sequence>
<evidence type="ECO:0000256" key="3">
    <source>
        <dbReference type="ARBA" id="ARBA00022692"/>
    </source>
</evidence>
<comment type="similarity">
    <text evidence="2">Belongs to the clarin family.</text>
</comment>
<keyword evidence="4 6" id="KW-1133">Transmembrane helix</keyword>
<comment type="subcellular location">
    <subcellularLocation>
        <location evidence="1">Membrane</location>
        <topology evidence="1">Multi-pass membrane protein</topology>
    </subcellularLocation>
</comment>
<dbReference type="Gene3D" id="1.20.140.150">
    <property type="match status" value="1"/>
</dbReference>
<name>A0A7M7KCF1_VARDE</name>
<dbReference type="OMA" id="HLGYSFY"/>
<dbReference type="PANTHER" id="PTHR31548">
    <property type="entry name" value="CLARIN"/>
    <property type="match status" value="1"/>
</dbReference>
<dbReference type="KEGG" id="vde:111251404"/>
<proteinExistence type="inferred from homology"/>
<dbReference type="Proteomes" id="UP000594260">
    <property type="component" value="Unplaced"/>
</dbReference>
<dbReference type="GO" id="GO:0016020">
    <property type="term" value="C:membrane"/>
    <property type="evidence" value="ECO:0007669"/>
    <property type="project" value="UniProtKB-SubCell"/>
</dbReference>
<organism evidence="7 8">
    <name type="scientific">Varroa destructor</name>
    <name type="common">Honeybee mite</name>
    <dbReference type="NCBI Taxonomy" id="109461"/>
    <lineage>
        <taxon>Eukaryota</taxon>
        <taxon>Metazoa</taxon>
        <taxon>Ecdysozoa</taxon>
        <taxon>Arthropoda</taxon>
        <taxon>Chelicerata</taxon>
        <taxon>Arachnida</taxon>
        <taxon>Acari</taxon>
        <taxon>Parasitiformes</taxon>
        <taxon>Mesostigmata</taxon>
        <taxon>Gamasina</taxon>
        <taxon>Dermanyssoidea</taxon>
        <taxon>Varroidae</taxon>
        <taxon>Varroa</taxon>
    </lineage>
</organism>
<dbReference type="RefSeq" id="XP_022663689.1">
    <property type="nucleotide sequence ID" value="XM_022807954.1"/>
</dbReference>
<dbReference type="GO" id="GO:0007605">
    <property type="term" value="P:sensory perception of sound"/>
    <property type="evidence" value="ECO:0007669"/>
    <property type="project" value="UniProtKB-ARBA"/>
</dbReference>
<evidence type="ECO:0000256" key="1">
    <source>
        <dbReference type="ARBA" id="ARBA00004141"/>
    </source>
</evidence>
<evidence type="ECO:0000313" key="7">
    <source>
        <dbReference type="EnsemblMetazoa" id="XP_022663689"/>
    </source>
</evidence>
<dbReference type="Pfam" id="PF25807">
    <property type="entry name" value="Clarin-2"/>
    <property type="match status" value="1"/>
</dbReference>
<evidence type="ECO:0000313" key="8">
    <source>
        <dbReference type="Proteomes" id="UP000594260"/>
    </source>
</evidence>
<feature type="transmembrane region" description="Helical" evidence="6">
    <location>
        <begin position="142"/>
        <end position="166"/>
    </location>
</feature>
<dbReference type="PROSITE" id="PS51257">
    <property type="entry name" value="PROKAR_LIPOPROTEIN"/>
    <property type="match status" value="1"/>
</dbReference>
<dbReference type="InterPro" id="IPR026748">
    <property type="entry name" value="Clarin"/>
</dbReference>
<dbReference type="PANTHER" id="PTHR31548:SF1">
    <property type="entry name" value="LD47387P"/>
    <property type="match status" value="1"/>
</dbReference>
<dbReference type="GeneID" id="111251404"/>
<dbReference type="EnsemblMetazoa" id="XM_022807954">
    <property type="protein sequence ID" value="XP_022663689"/>
    <property type="gene ID" value="LOC111251404"/>
</dbReference>
<protein>
    <submittedName>
        <fullName evidence="7">Uncharacterized protein</fullName>
    </submittedName>
</protein>